<sequence>MRFKAQGRERIGKRHALTRRGEGPGLVPHPLQTQPSRQSGQDTGGAHQGHDVRIRFGTDALTDVIAMQNSHSQMAYTLRGTWSKSTPLDNENVHITLKPGQQADPDPRTFVGAHTHGTRQSTQEPSLQSQQRYHVGGSARMNSGQDEDLSTRLNDQSVPRSSECSSCADSVSPNEKGEAAEYCNTHRNEGIARPSRLTFDTACRPPPLTMMNNASPGNMIGQMNHDHRTANAILIESGNVHAEEKADSDEDGPWKAFLPAQSHSSSLSLAGDPFAVDCTHDRPIHATPWRNDESVQWSQQPTQGGRTLVTSSTCDSPSLPSIPRGSDNDRLLEQSREGTQKLDCRAKKPRDEDGLFWQQLVFESDKHASTDVIPETKAFPNQVNAMTEKRIPSSMAVSISSTPFGSLSCPGARVSDSARSALKRAPLATSSESMLPVIASSTALLGRRGQAEEASSRENSVDFTPQQDEHSGLGVQSVTHTSMQNNVSHGSDASSRKISGESARAPYMALGGCTNDCVRPARARRRAPVYDISVSSDDGLDLVGRD</sequence>
<feature type="region of interest" description="Disordered" evidence="1">
    <location>
        <begin position="97"/>
        <end position="175"/>
    </location>
</feature>
<feature type="compositionally biased region" description="Polar residues" evidence="1">
    <location>
        <begin position="151"/>
        <end position="160"/>
    </location>
</feature>
<protein>
    <submittedName>
        <fullName evidence="2">Uncharacterized protein</fullName>
    </submittedName>
</protein>
<feature type="compositionally biased region" description="Polar residues" evidence="1">
    <location>
        <begin position="294"/>
        <end position="319"/>
    </location>
</feature>
<accession>A0A6A5UQH4</accession>
<dbReference type="Proteomes" id="UP000800036">
    <property type="component" value="Unassembled WGS sequence"/>
</dbReference>
<feature type="compositionally biased region" description="Low complexity" evidence="1">
    <location>
        <begin position="161"/>
        <end position="172"/>
    </location>
</feature>
<feature type="compositionally biased region" description="Basic and acidic residues" evidence="1">
    <location>
        <begin position="1"/>
        <end position="10"/>
    </location>
</feature>
<evidence type="ECO:0000313" key="2">
    <source>
        <dbReference type="EMBL" id="KAF1967191.1"/>
    </source>
</evidence>
<dbReference type="EMBL" id="ML976735">
    <property type="protein sequence ID" value="KAF1967191.1"/>
    <property type="molecule type" value="Genomic_DNA"/>
</dbReference>
<proteinExistence type="predicted"/>
<evidence type="ECO:0000256" key="1">
    <source>
        <dbReference type="SAM" id="MobiDB-lite"/>
    </source>
</evidence>
<feature type="region of interest" description="Disordered" evidence="1">
    <location>
        <begin position="446"/>
        <end position="472"/>
    </location>
</feature>
<feature type="region of interest" description="Disordered" evidence="1">
    <location>
        <begin position="1"/>
        <end position="49"/>
    </location>
</feature>
<feature type="compositionally biased region" description="Polar residues" evidence="1">
    <location>
        <begin position="31"/>
        <end position="41"/>
    </location>
</feature>
<feature type="compositionally biased region" description="Basic and acidic residues" evidence="1">
    <location>
        <begin position="449"/>
        <end position="460"/>
    </location>
</feature>
<keyword evidence="3" id="KW-1185">Reference proteome</keyword>
<gene>
    <name evidence="2" type="ORF">BU23DRAFT_300949</name>
</gene>
<organism evidence="2 3">
    <name type="scientific">Bimuria novae-zelandiae CBS 107.79</name>
    <dbReference type="NCBI Taxonomy" id="1447943"/>
    <lineage>
        <taxon>Eukaryota</taxon>
        <taxon>Fungi</taxon>
        <taxon>Dikarya</taxon>
        <taxon>Ascomycota</taxon>
        <taxon>Pezizomycotina</taxon>
        <taxon>Dothideomycetes</taxon>
        <taxon>Pleosporomycetidae</taxon>
        <taxon>Pleosporales</taxon>
        <taxon>Massarineae</taxon>
        <taxon>Didymosphaeriaceae</taxon>
        <taxon>Bimuria</taxon>
    </lineage>
</organism>
<feature type="compositionally biased region" description="Polar residues" evidence="1">
    <location>
        <begin position="118"/>
        <end position="132"/>
    </location>
</feature>
<dbReference type="OrthoDB" id="5426563at2759"/>
<dbReference type="AlphaFoldDB" id="A0A6A5UQH4"/>
<name>A0A6A5UQH4_9PLEO</name>
<feature type="region of interest" description="Disordered" evidence="1">
    <location>
        <begin position="285"/>
        <end position="330"/>
    </location>
</feature>
<reference evidence="2" key="1">
    <citation type="journal article" date="2020" name="Stud. Mycol.">
        <title>101 Dothideomycetes genomes: a test case for predicting lifestyles and emergence of pathogens.</title>
        <authorList>
            <person name="Haridas S."/>
            <person name="Albert R."/>
            <person name="Binder M."/>
            <person name="Bloem J."/>
            <person name="Labutti K."/>
            <person name="Salamov A."/>
            <person name="Andreopoulos B."/>
            <person name="Baker S."/>
            <person name="Barry K."/>
            <person name="Bills G."/>
            <person name="Bluhm B."/>
            <person name="Cannon C."/>
            <person name="Castanera R."/>
            <person name="Culley D."/>
            <person name="Daum C."/>
            <person name="Ezra D."/>
            <person name="Gonzalez J."/>
            <person name="Henrissat B."/>
            <person name="Kuo A."/>
            <person name="Liang C."/>
            <person name="Lipzen A."/>
            <person name="Lutzoni F."/>
            <person name="Magnuson J."/>
            <person name="Mondo S."/>
            <person name="Nolan M."/>
            <person name="Ohm R."/>
            <person name="Pangilinan J."/>
            <person name="Park H.-J."/>
            <person name="Ramirez L."/>
            <person name="Alfaro M."/>
            <person name="Sun H."/>
            <person name="Tritt A."/>
            <person name="Yoshinaga Y."/>
            <person name="Zwiers L.-H."/>
            <person name="Turgeon B."/>
            <person name="Goodwin S."/>
            <person name="Spatafora J."/>
            <person name="Crous P."/>
            <person name="Grigoriev I."/>
        </authorList>
    </citation>
    <scope>NUCLEOTIDE SEQUENCE</scope>
    <source>
        <strain evidence="2">CBS 107.79</strain>
    </source>
</reference>
<evidence type="ECO:0000313" key="3">
    <source>
        <dbReference type="Proteomes" id="UP000800036"/>
    </source>
</evidence>